<dbReference type="SUPFAM" id="SSF57850">
    <property type="entry name" value="RING/U-box"/>
    <property type="match status" value="1"/>
</dbReference>
<evidence type="ECO:0000256" key="2">
    <source>
        <dbReference type="ARBA" id="ARBA00022771"/>
    </source>
</evidence>
<dbReference type="PROSITE" id="PS50119">
    <property type="entry name" value="ZF_BBOX"/>
    <property type="match status" value="1"/>
</dbReference>
<dbReference type="SMART" id="SM00336">
    <property type="entry name" value="BBOX"/>
    <property type="match status" value="1"/>
</dbReference>
<evidence type="ECO:0000256" key="4">
    <source>
        <dbReference type="PROSITE-ProRule" id="PRU00024"/>
    </source>
</evidence>
<keyword evidence="1" id="KW-0479">Metal-binding</keyword>
<dbReference type="PROSITE" id="PS50089">
    <property type="entry name" value="ZF_RING_2"/>
    <property type="match status" value="1"/>
</dbReference>
<feature type="domain" description="RING-type" evidence="5">
    <location>
        <begin position="95"/>
        <end position="142"/>
    </location>
</feature>
<dbReference type="GeneTree" id="ENSGT00940000159715"/>
<gene>
    <name evidence="7" type="primary">trim13</name>
</gene>
<reference evidence="7" key="1">
    <citation type="submission" date="2025-08" db="UniProtKB">
        <authorList>
            <consortium name="Ensembl"/>
        </authorList>
    </citation>
    <scope>IDENTIFICATION</scope>
</reference>
<reference evidence="7" key="2">
    <citation type="submission" date="2025-09" db="UniProtKB">
        <authorList>
            <consortium name="Ensembl"/>
        </authorList>
    </citation>
    <scope>IDENTIFICATION</scope>
</reference>
<dbReference type="Gene3D" id="3.30.40.10">
    <property type="entry name" value="Zinc/RING finger domain, C3HC4 (zinc finger)"/>
    <property type="match status" value="1"/>
</dbReference>
<dbReference type="InterPro" id="IPR047153">
    <property type="entry name" value="TRIM45/56/19-like"/>
</dbReference>
<keyword evidence="8" id="KW-1185">Reference proteome</keyword>
<accession>A0A8C8CP36</accession>
<organism evidence="7 8">
    <name type="scientific">Oncorhynchus tshawytscha</name>
    <name type="common">Chinook salmon</name>
    <name type="synonym">Salmo tshawytscha</name>
    <dbReference type="NCBI Taxonomy" id="74940"/>
    <lineage>
        <taxon>Eukaryota</taxon>
        <taxon>Metazoa</taxon>
        <taxon>Chordata</taxon>
        <taxon>Craniata</taxon>
        <taxon>Vertebrata</taxon>
        <taxon>Euteleostomi</taxon>
        <taxon>Actinopterygii</taxon>
        <taxon>Neopterygii</taxon>
        <taxon>Teleostei</taxon>
        <taxon>Protacanthopterygii</taxon>
        <taxon>Salmoniformes</taxon>
        <taxon>Salmonidae</taxon>
        <taxon>Salmoninae</taxon>
        <taxon>Oncorhynchus</taxon>
    </lineage>
</organism>
<dbReference type="GO" id="GO:0008270">
    <property type="term" value="F:zinc ion binding"/>
    <property type="evidence" value="ECO:0007669"/>
    <property type="project" value="UniProtKB-KW"/>
</dbReference>
<dbReference type="SMART" id="SM00184">
    <property type="entry name" value="RING"/>
    <property type="match status" value="1"/>
</dbReference>
<dbReference type="Proteomes" id="UP000694402">
    <property type="component" value="Unassembled WGS sequence"/>
</dbReference>
<evidence type="ECO:0000256" key="1">
    <source>
        <dbReference type="ARBA" id="ARBA00022723"/>
    </source>
</evidence>
<dbReference type="InterPro" id="IPR027370">
    <property type="entry name" value="Znf-RING_euk"/>
</dbReference>
<keyword evidence="3" id="KW-0862">Zinc</keyword>
<evidence type="ECO:0000313" key="7">
    <source>
        <dbReference type="Ensembl" id="ENSOTSP00005014394.2"/>
    </source>
</evidence>
<name>A0A8C8CP36_ONCTS</name>
<dbReference type="PANTHER" id="PTHR25462">
    <property type="entry name" value="BONUS, ISOFORM C-RELATED"/>
    <property type="match status" value="1"/>
</dbReference>
<sequence length="471" mass="53671">MCFVKTLCIFSFLSRRDIQLRKLLLQPEWRMFYVRTGRRGPSVLPAVQFNKISIILTRWSSDTNNINPCPQRWKAGGERRQHQNTMELLEEDLTCPICCCLFEDPRVLPCSHSFCKKCLEGILEGNNRGPVWRPPFKCPSCRKETPQNGINSLQINYSLRGIVEKYNKIRVLPRMALCKHHSGQPLNIFCATDLKLICGFCATTDDHKGHTFCALEDAYEQEKSAFEELSQGVESWHSTDILSCLETLEASKKKALQLVSRDAEKVTEYFVKLINALDHKKNEILSDFETLKLVVMQAYDPEINKLSDALEEQKRALSIAESFRNVTEPLCFLEQMQEFREKLRVVRETPLPSRTDMDVGPLVRNFDVKNWDSMKLKDVDKLSVPHEGGVYSSTTPHSGVRALGRVVVCFVCLLCALVLLQPDSLTAVSAQISSLGHVYLPVLAGWLELAHGAWQCWGEVVDACVAWWVRF</sequence>
<dbReference type="InterPro" id="IPR017907">
    <property type="entry name" value="Znf_RING_CS"/>
</dbReference>
<dbReference type="SUPFAM" id="SSF57845">
    <property type="entry name" value="B-box zinc-binding domain"/>
    <property type="match status" value="1"/>
</dbReference>
<evidence type="ECO:0000259" key="5">
    <source>
        <dbReference type="PROSITE" id="PS50089"/>
    </source>
</evidence>
<dbReference type="Pfam" id="PF13445">
    <property type="entry name" value="zf-RING_UBOX"/>
    <property type="match status" value="1"/>
</dbReference>
<dbReference type="GO" id="GO:0006513">
    <property type="term" value="P:protein monoubiquitination"/>
    <property type="evidence" value="ECO:0007669"/>
    <property type="project" value="TreeGrafter"/>
</dbReference>
<dbReference type="Pfam" id="PF00643">
    <property type="entry name" value="zf-B_box"/>
    <property type="match status" value="1"/>
</dbReference>
<proteinExistence type="predicted"/>
<dbReference type="PROSITE" id="PS00518">
    <property type="entry name" value="ZF_RING_1"/>
    <property type="match status" value="1"/>
</dbReference>
<dbReference type="GO" id="GO:0061630">
    <property type="term" value="F:ubiquitin protein ligase activity"/>
    <property type="evidence" value="ECO:0007669"/>
    <property type="project" value="TreeGrafter"/>
</dbReference>
<protein>
    <submittedName>
        <fullName evidence="7">Tripartite motif containing 13</fullName>
    </submittedName>
</protein>
<dbReference type="InterPro" id="IPR000315">
    <property type="entry name" value="Znf_B-box"/>
</dbReference>
<evidence type="ECO:0000256" key="3">
    <source>
        <dbReference type="ARBA" id="ARBA00022833"/>
    </source>
</evidence>
<dbReference type="AlphaFoldDB" id="A0A8C8CP36"/>
<dbReference type="Gene3D" id="3.30.160.60">
    <property type="entry name" value="Classic Zinc Finger"/>
    <property type="match status" value="1"/>
</dbReference>
<dbReference type="InterPro" id="IPR001841">
    <property type="entry name" value="Znf_RING"/>
</dbReference>
<feature type="domain" description="B box-type" evidence="6">
    <location>
        <begin position="173"/>
        <end position="215"/>
    </location>
</feature>
<dbReference type="CDD" id="cd16762">
    <property type="entry name" value="RING-HC_TRIM13_C-V"/>
    <property type="match status" value="1"/>
</dbReference>
<dbReference type="InterPro" id="IPR013083">
    <property type="entry name" value="Znf_RING/FYVE/PHD"/>
</dbReference>
<keyword evidence="2 4" id="KW-0863">Zinc-finger</keyword>
<evidence type="ECO:0000259" key="6">
    <source>
        <dbReference type="PROSITE" id="PS50119"/>
    </source>
</evidence>
<evidence type="ECO:0000313" key="8">
    <source>
        <dbReference type="Proteomes" id="UP000694402"/>
    </source>
</evidence>
<dbReference type="Ensembl" id="ENSOTST00005015740.2">
    <property type="protein sequence ID" value="ENSOTSP00005014394.2"/>
    <property type="gene ID" value="ENSOTSG00005007273.2"/>
</dbReference>
<dbReference type="PANTHER" id="PTHR25462:SF229">
    <property type="entry name" value="TRANSCRIPTION INTERMEDIARY FACTOR 1-BETA"/>
    <property type="match status" value="1"/>
</dbReference>